<dbReference type="AlphaFoldDB" id="A0A0W0FMA8"/>
<protein>
    <submittedName>
        <fullName evidence="1">Uncharacterized protein</fullName>
    </submittedName>
</protein>
<reference evidence="1 2" key="1">
    <citation type="submission" date="2015-12" db="EMBL/GenBank/DDBJ databases">
        <title>Draft genome sequence of Moniliophthora roreri, the causal agent of frosty pod rot of cacao.</title>
        <authorList>
            <person name="Aime M.C."/>
            <person name="Diaz-Valderrama J.R."/>
            <person name="Kijpornyongpan T."/>
            <person name="Phillips-Mora W."/>
        </authorList>
    </citation>
    <scope>NUCLEOTIDE SEQUENCE [LARGE SCALE GENOMIC DNA]</scope>
    <source>
        <strain evidence="1 2">MCA 2952</strain>
    </source>
</reference>
<name>A0A0W0FMA8_MONRR</name>
<evidence type="ECO:0000313" key="1">
    <source>
        <dbReference type="EMBL" id="KTB37427.1"/>
    </source>
</evidence>
<comment type="caution">
    <text evidence="1">The sequence shown here is derived from an EMBL/GenBank/DDBJ whole genome shotgun (WGS) entry which is preliminary data.</text>
</comment>
<evidence type="ECO:0000313" key="2">
    <source>
        <dbReference type="Proteomes" id="UP000054988"/>
    </source>
</evidence>
<dbReference type="Proteomes" id="UP000054988">
    <property type="component" value="Unassembled WGS sequence"/>
</dbReference>
<sequence>MILFSISNTIISRFFSLELSRYDFHLCFLRLEL</sequence>
<gene>
    <name evidence="1" type="ORF">WG66_9993</name>
</gene>
<organism evidence="1 2">
    <name type="scientific">Moniliophthora roreri</name>
    <name type="common">Frosty pod rot fungus</name>
    <name type="synonym">Monilia roreri</name>
    <dbReference type="NCBI Taxonomy" id="221103"/>
    <lineage>
        <taxon>Eukaryota</taxon>
        <taxon>Fungi</taxon>
        <taxon>Dikarya</taxon>
        <taxon>Basidiomycota</taxon>
        <taxon>Agaricomycotina</taxon>
        <taxon>Agaricomycetes</taxon>
        <taxon>Agaricomycetidae</taxon>
        <taxon>Agaricales</taxon>
        <taxon>Marasmiineae</taxon>
        <taxon>Marasmiaceae</taxon>
        <taxon>Moniliophthora</taxon>
    </lineage>
</organism>
<proteinExistence type="predicted"/>
<dbReference type="EMBL" id="LATX01001848">
    <property type="protein sequence ID" value="KTB37427.1"/>
    <property type="molecule type" value="Genomic_DNA"/>
</dbReference>
<accession>A0A0W0FMA8</accession>